<evidence type="ECO:0000313" key="2">
    <source>
        <dbReference type="EnsemblPlants" id="HORVU.MOREX.r3.5HG0446320.1.CDS1"/>
    </source>
</evidence>
<reference evidence="2" key="2">
    <citation type="submission" date="2020-10" db="EMBL/GenBank/DDBJ databases">
        <authorList>
            <person name="Scholz U."/>
            <person name="Mascher M."/>
            <person name="Fiebig A."/>
        </authorList>
    </citation>
    <scope>NUCLEOTIDE SEQUENCE [LARGE SCALE GENOMIC DNA]</scope>
    <source>
        <strain evidence="2">cv. Morex</strain>
    </source>
</reference>
<dbReference type="EnsemblPlants" id="HORVU.MOREX.r3.5HG0446320.1">
    <property type="protein sequence ID" value="HORVU.MOREX.r3.5HG0446320.1.CDS1"/>
    <property type="gene ID" value="HORVU.MOREX.r3.5HG0446320"/>
</dbReference>
<feature type="region of interest" description="Disordered" evidence="1">
    <location>
        <begin position="249"/>
        <end position="310"/>
    </location>
</feature>
<dbReference type="InterPro" id="IPR053253">
    <property type="entry name" value="Sex_diff_modulator"/>
</dbReference>
<evidence type="ECO:0008006" key="4">
    <source>
        <dbReference type="Google" id="ProtNLM"/>
    </source>
</evidence>
<dbReference type="Proteomes" id="UP000011116">
    <property type="component" value="Chromosome 5H"/>
</dbReference>
<feature type="region of interest" description="Disordered" evidence="1">
    <location>
        <begin position="1"/>
        <end position="21"/>
    </location>
</feature>
<reference evidence="2" key="3">
    <citation type="submission" date="2022-01" db="UniProtKB">
        <authorList>
            <consortium name="EnsemblPlants"/>
        </authorList>
    </citation>
    <scope>IDENTIFICATION</scope>
    <source>
        <strain evidence="2">subsp. vulgare</strain>
    </source>
</reference>
<feature type="compositionally biased region" description="Basic residues" evidence="1">
    <location>
        <begin position="279"/>
        <end position="288"/>
    </location>
</feature>
<feature type="compositionally biased region" description="Polar residues" evidence="1">
    <location>
        <begin position="457"/>
        <end position="472"/>
    </location>
</feature>
<evidence type="ECO:0000313" key="3">
    <source>
        <dbReference type="Proteomes" id="UP000011116"/>
    </source>
</evidence>
<feature type="compositionally biased region" description="Basic and acidic residues" evidence="1">
    <location>
        <begin position="349"/>
        <end position="360"/>
    </location>
</feature>
<accession>A0A8I6XY84</accession>
<protein>
    <recommendedName>
        <fullName evidence="4">DUF4283 domain-containing protein</fullName>
    </recommendedName>
</protein>
<dbReference type="PANTHER" id="PTHR33087">
    <property type="entry name" value="OS07G0539200 PROTEIN"/>
    <property type="match status" value="1"/>
</dbReference>
<dbReference type="PANTHER" id="PTHR33087:SF31">
    <property type="entry name" value="OS06G0482850 PROTEIN"/>
    <property type="match status" value="1"/>
</dbReference>
<sequence>MGHTPPSARSQDVFAAGPAPTVPPPPPLLPAPVAQVPAVVPARVILARTVEMEEAEEVLARAMVITIMGSRPKVSADEVVDLLHRTFNFEVGDFTIHAHQPEDFIVIFGSRACKDRMNGDHLVYGPRFTLSLCPWCKLAHASSGGFEYRVELELHGIPTHAWNVATAEHILGMTVWIERLHPRTRSRADLDVFRLAGRTHNPDAIRRAATLEVVELLPGAGSSAPTVRILTYPITISLARSEIDRAHARAASTAGRDRDGNAGAGNGAAPDAGQDPGRSRRRGRKRRRADAPPSGRADGTAIDSLGWQAKDRPLRADGVTMAPWDSCTEAAPPAARRPLVCMLPWPGRDGARHFRWDAKRGKAKRKEKRAPVDGPPPTTAADGDVGPAGSDSLRCAPAGSLALAAIGPDATPNLNPVSPSARDDGAGGPNSGPCSPMPRRDPAPVGSDSEVPDSQLAGPSSPANSTAWSGQSDALAVSPSATVLEPSEGRSPGTAWTKEGEGARSDSPAIILPPPPALQDAPPHVSAQQPATSPPRPKQAVGPVQDQILPSPSSSPPHLTARGPIDDCAAIRSTPNRFASPPVTFRRPRERNTADVHWTLGDFLAAATKQIAASLPAPGKRHPRRPLSFSVPRRGHSASTAKSPGAAPPTAERRA</sequence>
<dbReference type="Gramene" id="HORVU.MOREX.r3.5HG0446320.1">
    <property type="protein sequence ID" value="HORVU.MOREX.r3.5HG0446320.1.CDS1"/>
    <property type="gene ID" value="HORVU.MOREX.r3.5HG0446320"/>
</dbReference>
<organism evidence="2 3">
    <name type="scientific">Hordeum vulgare subsp. vulgare</name>
    <name type="common">Domesticated barley</name>
    <dbReference type="NCBI Taxonomy" id="112509"/>
    <lineage>
        <taxon>Eukaryota</taxon>
        <taxon>Viridiplantae</taxon>
        <taxon>Streptophyta</taxon>
        <taxon>Embryophyta</taxon>
        <taxon>Tracheophyta</taxon>
        <taxon>Spermatophyta</taxon>
        <taxon>Magnoliopsida</taxon>
        <taxon>Liliopsida</taxon>
        <taxon>Poales</taxon>
        <taxon>Poaceae</taxon>
        <taxon>BOP clade</taxon>
        <taxon>Pooideae</taxon>
        <taxon>Triticodae</taxon>
        <taxon>Triticeae</taxon>
        <taxon>Hordeinae</taxon>
        <taxon>Hordeum</taxon>
    </lineage>
</organism>
<feature type="region of interest" description="Disordered" evidence="1">
    <location>
        <begin position="614"/>
        <end position="655"/>
    </location>
</feature>
<reference evidence="3" key="1">
    <citation type="journal article" date="2012" name="Nature">
        <title>A physical, genetic and functional sequence assembly of the barley genome.</title>
        <authorList>
            <consortium name="The International Barley Genome Sequencing Consortium"/>
            <person name="Mayer K.F."/>
            <person name="Waugh R."/>
            <person name="Brown J.W."/>
            <person name="Schulman A."/>
            <person name="Langridge P."/>
            <person name="Platzer M."/>
            <person name="Fincher G.B."/>
            <person name="Muehlbauer G.J."/>
            <person name="Sato K."/>
            <person name="Close T.J."/>
            <person name="Wise R.P."/>
            <person name="Stein N."/>
        </authorList>
    </citation>
    <scope>NUCLEOTIDE SEQUENCE [LARGE SCALE GENOMIC DNA]</scope>
    <source>
        <strain evidence="3">cv. Morex</strain>
    </source>
</reference>
<proteinExistence type="predicted"/>
<feature type="compositionally biased region" description="Low complexity" evidence="1">
    <location>
        <begin position="267"/>
        <end position="276"/>
    </location>
</feature>
<feature type="region of interest" description="Disordered" evidence="1">
    <location>
        <begin position="347"/>
        <end position="393"/>
    </location>
</feature>
<keyword evidence="3" id="KW-1185">Reference proteome</keyword>
<feature type="region of interest" description="Disordered" evidence="1">
    <location>
        <begin position="407"/>
        <end position="592"/>
    </location>
</feature>
<dbReference type="AlphaFoldDB" id="A0A8I6XY84"/>
<evidence type="ECO:0000256" key="1">
    <source>
        <dbReference type="SAM" id="MobiDB-lite"/>
    </source>
</evidence>
<name>A0A8I6XY84_HORVV</name>